<dbReference type="GO" id="GO:0009244">
    <property type="term" value="P:lipopolysaccharide core region biosynthetic process"/>
    <property type="evidence" value="ECO:0007669"/>
    <property type="project" value="TreeGrafter"/>
</dbReference>
<evidence type="ECO:0000256" key="6">
    <source>
        <dbReference type="ARBA" id="ARBA00023136"/>
    </source>
</evidence>
<dbReference type="InterPro" id="IPR040423">
    <property type="entry name" value="PEA_transferase"/>
</dbReference>
<feature type="transmembrane region" description="Helical" evidence="7">
    <location>
        <begin position="29"/>
        <end position="46"/>
    </location>
</feature>
<keyword evidence="3" id="KW-0808">Transferase</keyword>
<dbReference type="Gene3D" id="3.40.720.10">
    <property type="entry name" value="Alkaline Phosphatase, subunit A"/>
    <property type="match status" value="1"/>
</dbReference>
<evidence type="ECO:0000256" key="2">
    <source>
        <dbReference type="ARBA" id="ARBA00022475"/>
    </source>
</evidence>
<evidence type="ECO:0000256" key="7">
    <source>
        <dbReference type="SAM" id="Phobius"/>
    </source>
</evidence>
<gene>
    <name evidence="9" type="ORF">HMPREF9447_00293</name>
</gene>
<dbReference type="AlphaFoldDB" id="K9E9V5"/>
<feature type="transmembrane region" description="Helical" evidence="7">
    <location>
        <begin position="168"/>
        <end position="185"/>
    </location>
</feature>
<feature type="transmembrane region" description="Helical" evidence="7">
    <location>
        <begin position="81"/>
        <end position="107"/>
    </location>
</feature>
<evidence type="ECO:0000313" key="9">
    <source>
        <dbReference type="EMBL" id="EKU92636.1"/>
    </source>
</evidence>
<feature type="domain" description="Sulfatase N-terminal" evidence="8">
    <location>
        <begin position="240"/>
        <end position="526"/>
    </location>
</feature>
<dbReference type="InterPro" id="IPR000917">
    <property type="entry name" value="Sulfatase_N"/>
</dbReference>
<feature type="transmembrane region" description="Helical" evidence="7">
    <location>
        <begin position="127"/>
        <end position="148"/>
    </location>
</feature>
<evidence type="ECO:0000256" key="3">
    <source>
        <dbReference type="ARBA" id="ARBA00022679"/>
    </source>
</evidence>
<dbReference type="PANTHER" id="PTHR30443:SF0">
    <property type="entry name" value="PHOSPHOETHANOLAMINE TRANSFERASE EPTA"/>
    <property type="match status" value="1"/>
</dbReference>
<protein>
    <recommendedName>
        <fullName evidence="8">Sulfatase N-terminal domain-containing protein</fullName>
    </recommendedName>
</protein>
<dbReference type="Proteomes" id="UP000009872">
    <property type="component" value="Unassembled WGS sequence"/>
</dbReference>
<keyword evidence="10" id="KW-1185">Reference proteome</keyword>
<accession>K9E9V5</accession>
<dbReference type="GO" id="GO:0016776">
    <property type="term" value="F:phosphotransferase activity, phosphate group as acceptor"/>
    <property type="evidence" value="ECO:0007669"/>
    <property type="project" value="TreeGrafter"/>
</dbReference>
<dbReference type="InterPro" id="IPR017850">
    <property type="entry name" value="Alkaline_phosphatase_core_sf"/>
</dbReference>
<evidence type="ECO:0000256" key="4">
    <source>
        <dbReference type="ARBA" id="ARBA00022692"/>
    </source>
</evidence>
<dbReference type="PATRIC" id="fig|742727.4.peg.298"/>
<keyword evidence="5 7" id="KW-1133">Transmembrane helix</keyword>
<feature type="transmembrane region" description="Helical" evidence="7">
    <location>
        <begin position="52"/>
        <end position="69"/>
    </location>
</feature>
<dbReference type="CDD" id="cd16017">
    <property type="entry name" value="LptA"/>
    <property type="match status" value="1"/>
</dbReference>
<dbReference type="eggNOG" id="COG2194">
    <property type="taxonomic scope" value="Bacteria"/>
</dbReference>
<dbReference type="STRING" id="742727.HMPREF9447_00293"/>
<name>K9E9V5_9BACE</name>
<dbReference type="Pfam" id="PF00884">
    <property type="entry name" value="Sulfatase"/>
    <property type="match status" value="1"/>
</dbReference>
<sequence length="585" mass="67913">MEKARPDLYLISMKLFKNIKQWLDNQEHLFYLFLIILIVPNIILCFTEPMPVVAKVCNILLPFASYYLLMTLSRNCGKMFWILFLFIFFGAFQIVLLYLFGQSIIAVDMFLNLVTTNSSEAMELLDNLIPALVSVIILYIPALVLAAISIIRKRQLSPVFIRRERKRAFVALVIGFISLGAAYGLDKRYELKSDLYPANVCYNVVLAFQRNAQTRAYHQTSKNFTFSARASHPEDRREIYIMVVGETSRAMNWSLYDYNRETNPELANMEGITAFCHALTESNTTHKSVPMLLSSVSASNFDSIYYQKSIITAFKEAGFQTAFFSNQRYNHSFIDFFGMEADTYDFIKEDSDDSKYNPSDDELLKLVEQELRKGNQKQFIVLHTYGSHFNYRERYPEAHAFFMPDFPVDAEVKYKDNLLNAYDNSIRYTDDFLARVINLLKEQEVDATMLYTSDHGEDIFDDSRHLFLHASPVPSYYQLHVPFLLWTSESYQKAYPEIQRAALMNRQKNISSSASFFQTMMELAGIETPYRNDSLSVVSPLYTEKSRVYLNDHNEPRTLDDIGMGKEDFEMLQRRGIIFLLQIPH</sequence>
<dbReference type="EMBL" id="ADLF01000001">
    <property type="protein sequence ID" value="EKU92636.1"/>
    <property type="molecule type" value="Genomic_DNA"/>
</dbReference>
<keyword evidence="2" id="KW-1003">Cell membrane</keyword>
<proteinExistence type="predicted"/>
<keyword evidence="6 7" id="KW-0472">Membrane</keyword>
<evidence type="ECO:0000256" key="5">
    <source>
        <dbReference type="ARBA" id="ARBA00022989"/>
    </source>
</evidence>
<comment type="subcellular location">
    <subcellularLocation>
        <location evidence="1">Cell membrane</location>
        <topology evidence="1">Multi-pass membrane protein</topology>
    </subcellularLocation>
</comment>
<dbReference type="SUPFAM" id="SSF53649">
    <property type="entry name" value="Alkaline phosphatase-like"/>
    <property type="match status" value="1"/>
</dbReference>
<organism evidence="9 10">
    <name type="scientific">Bacteroides oleiciplenus YIT 12058</name>
    <dbReference type="NCBI Taxonomy" id="742727"/>
    <lineage>
        <taxon>Bacteria</taxon>
        <taxon>Pseudomonadati</taxon>
        <taxon>Bacteroidota</taxon>
        <taxon>Bacteroidia</taxon>
        <taxon>Bacteroidales</taxon>
        <taxon>Bacteroidaceae</taxon>
        <taxon>Bacteroides</taxon>
    </lineage>
</organism>
<evidence type="ECO:0000313" key="10">
    <source>
        <dbReference type="Proteomes" id="UP000009872"/>
    </source>
</evidence>
<dbReference type="GO" id="GO:0005886">
    <property type="term" value="C:plasma membrane"/>
    <property type="evidence" value="ECO:0007669"/>
    <property type="project" value="UniProtKB-SubCell"/>
</dbReference>
<dbReference type="HOGENOM" id="CLU_018534_3_2_10"/>
<evidence type="ECO:0000256" key="1">
    <source>
        <dbReference type="ARBA" id="ARBA00004651"/>
    </source>
</evidence>
<keyword evidence="4 7" id="KW-0812">Transmembrane</keyword>
<dbReference type="PANTHER" id="PTHR30443">
    <property type="entry name" value="INNER MEMBRANE PROTEIN"/>
    <property type="match status" value="1"/>
</dbReference>
<evidence type="ECO:0000259" key="8">
    <source>
        <dbReference type="Pfam" id="PF00884"/>
    </source>
</evidence>
<comment type="caution">
    <text evidence="9">The sequence shown here is derived from an EMBL/GenBank/DDBJ whole genome shotgun (WGS) entry which is preliminary data.</text>
</comment>
<reference evidence="9 10" key="1">
    <citation type="submission" date="2012-09" db="EMBL/GenBank/DDBJ databases">
        <title>The Genome Sequence of Bacteroides oleiciplenus YIT 12058.</title>
        <authorList>
            <consortium name="The Broad Institute Genome Sequencing Platform"/>
            <person name="Earl A."/>
            <person name="Ward D."/>
            <person name="Feldgarden M."/>
            <person name="Gevers D."/>
            <person name="Morotomi M."/>
            <person name="Walker B."/>
            <person name="Young S.K."/>
            <person name="Zeng Q."/>
            <person name="Gargeya S."/>
            <person name="Fitzgerald M."/>
            <person name="Haas B."/>
            <person name="Abouelleil A."/>
            <person name="Alvarado L."/>
            <person name="Arachchi H.M."/>
            <person name="Berlin A.M."/>
            <person name="Chapman S.B."/>
            <person name="Goldberg J."/>
            <person name="Griggs A."/>
            <person name="Gujja S."/>
            <person name="Hansen M."/>
            <person name="Howarth C."/>
            <person name="Imamovic A."/>
            <person name="Larimer J."/>
            <person name="McCowen C."/>
            <person name="Montmayeur A."/>
            <person name="Murphy C."/>
            <person name="Neiman D."/>
            <person name="Pearson M."/>
            <person name="Priest M."/>
            <person name="Roberts A."/>
            <person name="Saif S."/>
            <person name="Shea T."/>
            <person name="Sisk P."/>
            <person name="Sykes S."/>
            <person name="Wortman J."/>
            <person name="Nusbaum C."/>
            <person name="Birren B."/>
        </authorList>
    </citation>
    <scope>NUCLEOTIDE SEQUENCE [LARGE SCALE GENOMIC DNA]</scope>
    <source>
        <strain evidence="9 10">YIT 12058</strain>
    </source>
</reference>
<dbReference type="InterPro" id="IPR058130">
    <property type="entry name" value="PEA_transf_C"/>
</dbReference>